<evidence type="ECO:0000259" key="1">
    <source>
        <dbReference type="PROSITE" id="PS51186"/>
    </source>
</evidence>
<dbReference type="EMBL" id="FORA01000003">
    <property type="protein sequence ID" value="SFJ33175.1"/>
    <property type="molecule type" value="Genomic_DNA"/>
</dbReference>
<evidence type="ECO:0000313" key="3">
    <source>
        <dbReference type="Proteomes" id="UP000199110"/>
    </source>
</evidence>
<dbReference type="InterPro" id="IPR000182">
    <property type="entry name" value="GNAT_dom"/>
</dbReference>
<dbReference type="InterPro" id="IPR051908">
    <property type="entry name" value="Ribosomal_N-acetyltransferase"/>
</dbReference>
<dbReference type="InterPro" id="IPR016181">
    <property type="entry name" value="Acyl_CoA_acyltransferase"/>
</dbReference>
<dbReference type="SUPFAM" id="SSF55729">
    <property type="entry name" value="Acyl-CoA N-acyltransferases (Nat)"/>
    <property type="match status" value="1"/>
</dbReference>
<protein>
    <submittedName>
        <fullName evidence="2">Protein N-acetyltransferase, RimJ/RimL family</fullName>
    </submittedName>
</protein>
<dbReference type="Proteomes" id="UP000199110">
    <property type="component" value="Unassembled WGS sequence"/>
</dbReference>
<name>A0A1I3QHK6_9RHOB</name>
<gene>
    <name evidence="2" type="ORF">SAMN04488095_2534</name>
</gene>
<dbReference type="Pfam" id="PF13302">
    <property type="entry name" value="Acetyltransf_3"/>
    <property type="match status" value="1"/>
</dbReference>
<dbReference type="Gene3D" id="3.40.630.30">
    <property type="match status" value="1"/>
</dbReference>
<dbReference type="PANTHER" id="PTHR43441">
    <property type="entry name" value="RIBOSOMAL-PROTEIN-SERINE ACETYLTRANSFERASE"/>
    <property type="match status" value="1"/>
</dbReference>
<reference evidence="2 3" key="1">
    <citation type="submission" date="2016-10" db="EMBL/GenBank/DDBJ databases">
        <authorList>
            <person name="de Groot N.N."/>
        </authorList>
    </citation>
    <scope>NUCLEOTIDE SEQUENCE [LARGE SCALE GENOMIC DNA]</scope>
    <source>
        <strain evidence="2 3">DSM 19073</strain>
    </source>
</reference>
<dbReference type="GO" id="GO:0008999">
    <property type="term" value="F:protein-N-terminal-alanine acetyltransferase activity"/>
    <property type="evidence" value="ECO:0007669"/>
    <property type="project" value="TreeGrafter"/>
</dbReference>
<dbReference type="STRING" id="390807.SAMN04488095_2534"/>
<proteinExistence type="predicted"/>
<dbReference type="PANTHER" id="PTHR43441:SF2">
    <property type="entry name" value="FAMILY ACETYLTRANSFERASE, PUTATIVE (AFU_ORTHOLOGUE AFUA_7G00850)-RELATED"/>
    <property type="match status" value="1"/>
</dbReference>
<dbReference type="PROSITE" id="PS51186">
    <property type="entry name" value="GNAT"/>
    <property type="match status" value="1"/>
</dbReference>
<sequence>MNDDLADWTPLDWTPPSGMVGARTRLERLTPDHAAALHAANPRDAEHWAYMAYGPFDDLQTYRDWIETVAAGDDPAFYAIDGPEGWAGVASFMRVDRANGVIEIGNIALSPSLQRTPEATEALHLMIDHCFAAGFRRVEWKCNAGNAPSRRAALRLGFTYEGTFRQHMIVRVQNRDTAWFAIIDADWPRLRAAHRSWLAPANFGAAGRQKRPLGEMTG</sequence>
<keyword evidence="2" id="KW-0808">Transferase</keyword>
<dbReference type="GO" id="GO:1990189">
    <property type="term" value="F:protein N-terminal-serine acetyltransferase activity"/>
    <property type="evidence" value="ECO:0007669"/>
    <property type="project" value="TreeGrafter"/>
</dbReference>
<accession>A0A1I3QHK6</accession>
<organism evidence="2 3">
    <name type="scientific">Jannaschia pohangensis</name>
    <dbReference type="NCBI Taxonomy" id="390807"/>
    <lineage>
        <taxon>Bacteria</taxon>
        <taxon>Pseudomonadati</taxon>
        <taxon>Pseudomonadota</taxon>
        <taxon>Alphaproteobacteria</taxon>
        <taxon>Rhodobacterales</taxon>
        <taxon>Roseobacteraceae</taxon>
        <taxon>Jannaschia</taxon>
    </lineage>
</organism>
<dbReference type="AlphaFoldDB" id="A0A1I3QHK6"/>
<dbReference type="RefSeq" id="WP_245749233.1">
    <property type="nucleotide sequence ID" value="NZ_FORA01000003.1"/>
</dbReference>
<keyword evidence="3" id="KW-1185">Reference proteome</keyword>
<evidence type="ECO:0000313" key="2">
    <source>
        <dbReference type="EMBL" id="SFJ33175.1"/>
    </source>
</evidence>
<feature type="domain" description="N-acetyltransferase" evidence="1">
    <location>
        <begin position="35"/>
        <end position="186"/>
    </location>
</feature>